<evidence type="ECO:0000256" key="6">
    <source>
        <dbReference type="ARBA" id="ARBA00023004"/>
    </source>
</evidence>
<feature type="binding site" evidence="12">
    <location>
        <position position="245"/>
    </location>
    <ligand>
        <name>[4Fe-4S] cluster</name>
        <dbReference type="ChEBI" id="CHEBI:49883"/>
        <label>2</label>
        <note>4Fe-4S-substrate</note>
    </ligand>
</feature>
<comment type="caution">
    <text evidence="14">The sequence shown here is derived from an EMBL/GenBank/DDBJ whole genome shotgun (WGS) entry which is preliminary data.</text>
</comment>
<dbReference type="EC" id="4.1.99.22" evidence="1 12"/>
<dbReference type="GO" id="GO:0051539">
    <property type="term" value="F:4 iron, 4 sulfur cluster binding"/>
    <property type="evidence" value="ECO:0007669"/>
    <property type="project" value="UniProtKB-UniRule"/>
</dbReference>
<protein>
    <recommendedName>
        <fullName evidence="1 12">GTP 3',8-cyclase</fullName>
        <ecNumber evidence="1 12">4.1.99.22</ecNumber>
    </recommendedName>
    <alternativeName>
        <fullName evidence="12">Molybdenum cofactor biosynthesis protein A</fullName>
    </alternativeName>
</protein>
<evidence type="ECO:0000256" key="12">
    <source>
        <dbReference type="HAMAP-Rule" id="MF_01225"/>
    </source>
</evidence>
<feature type="binding site" evidence="12">
    <location>
        <position position="90"/>
    </location>
    <ligand>
        <name>GTP</name>
        <dbReference type="ChEBI" id="CHEBI:37565"/>
    </ligand>
</feature>
<dbReference type="InterPro" id="IPR040064">
    <property type="entry name" value="MoaA-like"/>
</dbReference>
<name>A0A3P3Q3V4_9FIRM</name>
<feature type="binding site" evidence="12">
    <location>
        <position position="262"/>
    </location>
    <ligand>
        <name>[4Fe-4S] cluster</name>
        <dbReference type="ChEBI" id="CHEBI:49883"/>
        <label>2</label>
        <note>4Fe-4S-substrate</note>
    </ligand>
</feature>
<dbReference type="InterPro" id="IPR010505">
    <property type="entry name" value="MoaA_twitch"/>
</dbReference>
<dbReference type="NCBIfam" id="TIGR02666">
    <property type="entry name" value="moaA"/>
    <property type="match status" value="1"/>
</dbReference>
<dbReference type="UniPathway" id="UPA00344"/>
<keyword evidence="6 12" id="KW-0408">Iron</keyword>
<dbReference type="Proteomes" id="UP000276982">
    <property type="component" value="Unassembled WGS sequence"/>
</dbReference>
<keyword evidence="4 12" id="KW-0479">Metal-binding</keyword>
<dbReference type="GO" id="GO:1904047">
    <property type="term" value="F:S-adenosyl-L-methionine binding"/>
    <property type="evidence" value="ECO:0007669"/>
    <property type="project" value="UniProtKB-UniRule"/>
</dbReference>
<comment type="similarity">
    <text evidence="12">Belongs to the radical SAM superfamily. MoaA family.</text>
</comment>
<dbReference type="GO" id="GO:0005525">
    <property type="term" value="F:GTP binding"/>
    <property type="evidence" value="ECO:0007669"/>
    <property type="project" value="UniProtKB-UniRule"/>
</dbReference>
<dbReference type="InterPro" id="IPR007197">
    <property type="entry name" value="rSAM"/>
</dbReference>
<dbReference type="GO" id="GO:0006777">
    <property type="term" value="P:Mo-molybdopterin cofactor biosynthetic process"/>
    <property type="evidence" value="ECO:0007669"/>
    <property type="project" value="UniProtKB-UniRule"/>
</dbReference>
<accession>A0A3P3Q3V4</accession>
<feature type="binding site" evidence="12">
    <location>
        <position position="184"/>
    </location>
    <ligand>
        <name>S-adenosyl-L-methionine</name>
        <dbReference type="ChEBI" id="CHEBI:59789"/>
    </ligand>
</feature>
<comment type="catalytic activity">
    <reaction evidence="11 12">
        <text>GTP + AH2 + S-adenosyl-L-methionine = (8S)-3',8-cyclo-7,8-dihydroguanosine 5'-triphosphate + 5'-deoxyadenosine + L-methionine + A + H(+)</text>
        <dbReference type="Rhea" id="RHEA:49576"/>
        <dbReference type="ChEBI" id="CHEBI:13193"/>
        <dbReference type="ChEBI" id="CHEBI:15378"/>
        <dbReference type="ChEBI" id="CHEBI:17319"/>
        <dbReference type="ChEBI" id="CHEBI:17499"/>
        <dbReference type="ChEBI" id="CHEBI:37565"/>
        <dbReference type="ChEBI" id="CHEBI:57844"/>
        <dbReference type="ChEBI" id="CHEBI:59789"/>
        <dbReference type="ChEBI" id="CHEBI:131766"/>
        <dbReference type="EC" id="4.1.99.22"/>
    </reaction>
</comment>
<comment type="cofactor">
    <cofactor evidence="12">
        <name>[4Fe-4S] cluster</name>
        <dbReference type="ChEBI" id="CHEBI:49883"/>
    </cofactor>
    <text evidence="12">Binds 2 [4Fe-4S] clusters. Binds 1 [4Fe-4S] cluster coordinated with 3 cysteines and an exchangeable S-adenosyl-L-methionine and 1 [4Fe-4S] cluster coordinated with 3 cysteines and the GTP-derived substrate.</text>
</comment>
<dbReference type="InterPro" id="IPR013483">
    <property type="entry name" value="MoaA"/>
</dbReference>
<dbReference type="GO" id="GO:0046872">
    <property type="term" value="F:metal ion binding"/>
    <property type="evidence" value="ECO:0007669"/>
    <property type="project" value="UniProtKB-KW"/>
</dbReference>
<dbReference type="SFLD" id="SFLDS00029">
    <property type="entry name" value="Radical_SAM"/>
    <property type="match status" value="1"/>
</dbReference>
<keyword evidence="7 12" id="KW-0411">Iron-sulfur</keyword>
<feature type="binding site" evidence="12">
    <location>
        <position position="248"/>
    </location>
    <ligand>
        <name>[4Fe-4S] cluster</name>
        <dbReference type="ChEBI" id="CHEBI:49883"/>
        <label>2</label>
        <note>4Fe-4S-substrate</note>
    </ligand>
</feature>
<feature type="binding site" evidence="12">
    <location>
        <position position="24"/>
    </location>
    <ligand>
        <name>[4Fe-4S] cluster</name>
        <dbReference type="ChEBI" id="CHEBI:49883"/>
        <label>1</label>
        <note>4Fe-4S-S-AdoMet</note>
    </ligand>
</feature>
<keyword evidence="10 12" id="KW-0456">Lyase</keyword>
<evidence type="ECO:0000256" key="9">
    <source>
        <dbReference type="ARBA" id="ARBA00023150"/>
    </source>
</evidence>
<dbReference type="RefSeq" id="WP_124950977.1">
    <property type="nucleotide sequence ID" value="NZ_RRCM01000001.1"/>
</dbReference>
<feature type="binding site" evidence="12">
    <location>
        <position position="13"/>
    </location>
    <ligand>
        <name>GTP</name>
        <dbReference type="ChEBI" id="CHEBI:37565"/>
    </ligand>
</feature>
<feature type="domain" description="Radical SAM core" evidence="13">
    <location>
        <begin position="4"/>
        <end position="219"/>
    </location>
</feature>
<keyword evidence="9 12" id="KW-0501">Molybdenum cofactor biosynthesis</keyword>
<dbReference type="GO" id="GO:0061798">
    <property type="term" value="F:GTP 3',8'-cyclase activity"/>
    <property type="evidence" value="ECO:0007669"/>
    <property type="project" value="UniProtKB-UniRule"/>
</dbReference>
<sequence>MRDCYNREIDYMRISVTNRCNFRCTYCMPETKKVEETLSLDEIYEVALAASRCGITKFKITGGEPLIRDGISDFIKRLHDIDSVKDITMTTNGFYLCKYAKDLAEAGLSSVNVSLDSLKKDRFLKITGVDALDDVMEGIYKAEKSGLSTKINAVLQRGVNDDELFDIIGLAKDNNINIRFIEMMPIGHGKESDGVSNFEVSEKIKEKYIVSADNKIHGNGPAKYIKLEGFKGSIGFISAIHGKFCDGCNRIRFTSGGKLKPCLCYASNIDLKDIIKDTTIGPEKKIELLEEKIRECITTKPKAHAFEDLSKVSELKDMVEIGG</sequence>
<dbReference type="AlphaFoldDB" id="A0A3P3Q3V4"/>
<feature type="binding site" evidence="12">
    <location>
        <position position="63"/>
    </location>
    <ligand>
        <name>S-adenosyl-L-methionine</name>
        <dbReference type="ChEBI" id="CHEBI:59789"/>
    </ligand>
</feature>
<dbReference type="InterPro" id="IPR000385">
    <property type="entry name" value="MoaA_NifB_PqqE_Fe-S-bd_CS"/>
</dbReference>
<feature type="binding site" evidence="12">
    <location>
        <position position="20"/>
    </location>
    <ligand>
        <name>[4Fe-4S] cluster</name>
        <dbReference type="ChEBI" id="CHEBI:49883"/>
        <label>1</label>
        <note>4Fe-4S-S-AdoMet</note>
    </ligand>
</feature>
<dbReference type="InterPro" id="IPR050105">
    <property type="entry name" value="MoCo_biosynth_MoaA/MoaC"/>
</dbReference>
<evidence type="ECO:0000256" key="10">
    <source>
        <dbReference type="ARBA" id="ARBA00023239"/>
    </source>
</evidence>
<evidence type="ECO:0000256" key="8">
    <source>
        <dbReference type="ARBA" id="ARBA00023134"/>
    </source>
</evidence>
<evidence type="ECO:0000313" key="15">
    <source>
        <dbReference type="Proteomes" id="UP000276982"/>
    </source>
</evidence>
<keyword evidence="5 12" id="KW-0547">Nucleotide-binding</keyword>
<feature type="binding site" evidence="12">
    <location>
        <position position="114"/>
    </location>
    <ligand>
        <name>S-adenosyl-L-methionine</name>
        <dbReference type="ChEBI" id="CHEBI:59789"/>
    </ligand>
</feature>
<dbReference type="InterPro" id="IPR006638">
    <property type="entry name" value="Elp3/MiaA/NifB-like_rSAM"/>
</dbReference>
<evidence type="ECO:0000256" key="4">
    <source>
        <dbReference type="ARBA" id="ARBA00022723"/>
    </source>
</evidence>
<dbReference type="EMBL" id="RRCM01000001">
    <property type="protein sequence ID" value="RRJ15921.1"/>
    <property type="molecule type" value="Genomic_DNA"/>
</dbReference>
<dbReference type="SFLD" id="SFLDG01067">
    <property type="entry name" value="SPASM/twitch_domain_containing"/>
    <property type="match status" value="1"/>
</dbReference>
<dbReference type="Pfam" id="PF04055">
    <property type="entry name" value="Radical_SAM"/>
    <property type="match status" value="1"/>
</dbReference>
<evidence type="ECO:0000256" key="1">
    <source>
        <dbReference type="ARBA" id="ARBA00012167"/>
    </source>
</evidence>
<evidence type="ECO:0000256" key="3">
    <source>
        <dbReference type="ARBA" id="ARBA00022691"/>
    </source>
</evidence>
<evidence type="ECO:0000259" key="13">
    <source>
        <dbReference type="PROSITE" id="PS51918"/>
    </source>
</evidence>
<feature type="binding site" evidence="12">
    <location>
        <position position="150"/>
    </location>
    <ligand>
        <name>GTP</name>
        <dbReference type="ChEBI" id="CHEBI:37565"/>
    </ligand>
</feature>
<dbReference type="InterPro" id="IPR058240">
    <property type="entry name" value="rSAM_sf"/>
</dbReference>
<dbReference type="HAMAP" id="MF_01225_B">
    <property type="entry name" value="MoaA_B"/>
    <property type="match status" value="1"/>
</dbReference>
<keyword evidence="3 12" id="KW-0949">S-adenosyl-L-methionine</keyword>
<evidence type="ECO:0000256" key="7">
    <source>
        <dbReference type="ARBA" id="ARBA00023014"/>
    </source>
</evidence>
<proteinExistence type="inferred from homology"/>
<dbReference type="CDD" id="cd01335">
    <property type="entry name" value="Radical_SAM"/>
    <property type="match status" value="1"/>
</dbReference>
<comment type="caution">
    <text evidence="12">Lacks conserved residue(s) required for the propagation of feature annotation.</text>
</comment>
<feature type="binding site" evidence="12">
    <location>
        <position position="27"/>
    </location>
    <ligand>
        <name>[4Fe-4S] cluster</name>
        <dbReference type="ChEBI" id="CHEBI:49883"/>
        <label>1</label>
        <note>4Fe-4S-S-AdoMet</note>
    </ligand>
</feature>
<comment type="subunit">
    <text evidence="12">Monomer and homodimer.</text>
</comment>
<comment type="pathway">
    <text evidence="12">Cofactor biosynthesis; molybdopterin biosynthesis.</text>
</comment>
<evidence type="ECO:0000256" key="2">
    <source>
        <dbReference type="ARBA" id="ARBA00022485"/>
    </source>
</evidence>
<organism evidence="14 15">
    <name type="scientific">Lachnoanaerobaculum orale</name>
    <dbReference type="NCBI Taxonomy" id="979627"/>
    <lineage>
        <taxon>Bacteria</taxon>
        <taxon>Bacillati</taxon>
        <taxon>Bacillota</taxon>
        <taxon>Clostridia</taxon>
        <taxon>Lachnospirales</taxon>
        <taxon>Lachnospiraceae</taxon>
        <taxon>Lachnoanaerobaculum</taxon>
    </lineage>
</organism>
<gene>
    <name evidence="12 14" type="primary">moaA</name>
    <name evidence="14" type="ORF">EHW90_02475</name>
</gene>
<dbReference type="PROSITE" id="PS01305">
    <property type="entry name" value="MOAA_NIFB_PQQE"/>
    <property type="match status" value="1"/>
</dbReference>
<dbReference type="SUPFAM" id="SSF102114">
    <property type="entry name" value="Radical SAM enzymes"/>
    <property type="match status" value="1"/>
</dbReference>
<dbReference type="SFLD" id="SFLDG01383">
    <property type="entry name" value="cyclic_pyranopterin_phosphate"/>
    <property type="match status" value="1"/>
</dbReference>
<dbReference type="GO" id="GO:0061799">
    <property type="term" value="F:cyclic pyranopterin monophosphate synthase activity"/>
    <property type="evidence" value="ECO:0007669"/>
    <property type="project" value="TreeGrafter"/>
</dbReference>
<dbReference type="SFLD" id="SFLDG01386">
    <property type="entry name" value="main_SPASM_domain-containing"/>
    <property type="match status" value="1"/>
</dbReference>
<dbReference type="PANTHER" id="PTHR22960:SF0">
    <property type="entry name" value="MOLYBDENUM COFACTOR BIOSYNTHESIS PROTEIN 1"/>
    <property type="match status" value="1"/>
</dbReference>
<evidence type="ECO:0000313" key="14">
    <source>
        <dbReference type="EMBL" id="RRJ15921.1"/>
    </source>
</evidence>
<dbReference type="Pfam" id="PF06463">
    <property type="entry name" value="Mob_synth_C"/>
    <property type="match status" value="1"/>
</dbReference>
<feature type="binding site" evidence="12">
    <location>
        <position position="26"/>
    </location>
    <ligand>
        <name>S-adenosyl-L-methionine</name>
        <dbReference type="ChEBI" id="CHEBI:59789"/>
    </ligand>
</feature>
<dbReference type="SMART" id="SM00729">
    <property type="entry name" value="Elp3"/>
    <property type="match status" value="1"/>
</dbReference>
<dbReference type="PANTHER" id="PTHR22960">
    <property type="entry name" value="MOLYBDOPTERIN COFACTOR SYNTHESIS PROTEIN A"/>
    <property type="match status" value="1"/>
</dbReference>
<feature type="binding site" evidence="12">
    <location>
        <begin position="250"/>
        <end position="252"/>
    </location>
    <ligand>
        <name>GTP</name>
        <dbReference type="ChEBI" id="CHEBI:37565"/>
    </ligand>
</feature>
<comment type="function">
    <text evidence="12">Catalyzes the cyclization of GTP to (8S)-3',8-cyclo-7,8-dihydroguanosine 5'-triphosphate.</text>
</comment>
<dbReference type="InterPro" id="IPR013785">
    <property type="entry name" value="Aldolase_TIM"/>
</dbReference>
<evidence type="ECO:0000256" key="5">
    <source>
        <dbReference type="ARBA" id="ARBA00022741"/>
    </source>
</evidence>
<keyword evidence="2 12" id="KW-0004">4Fe-4S</keyword>
<keyword evidence="8 12" id="KW-0342">GTP-binding</keyword>
<evidence type="ECO:0000256" key="11">
    <source>
        <dbReference type="ARBA" id="ARBA00048697"/>
    </source>
</evidence>
<dbReference type="PROSITE" id="PS51918">
    <property type="entry name" value="RADICAL_SAM"/>
    <property type="match status" value="1"/>
</dbReference>
<reference evidence="14 15" key="1">
    <citation type="submission" date="2018-11" db="EMBL/GenBank/DDBJ databases">
        <title>Genome sequencing of Lachnoanaerobaculum orale DSM 24553T.</title>
        <authorList>
            <person name="Kook J.-K."/>
            <person name="Park S.-N."/>
            <person name="Lim Y.K."/>
        </authorList>
    </citation>
    <scope>NUCLEOTIDE SEQUENCE [LARGE SCALE GENOMIC DNA]</scope>
    <source>
        <strain evidence="14 15">DSM 24553</strain>
    </source>
</reference>
<keyword evidence="15" id="KW-1185">Reference proteome</keyword>
<dbReference type="Gene3D" id="3.20.20.70">
    <property type="entry name" value="Aldolase class I"/>
    <property type="match status" value="1"/>
</dbReference>
<dbReference type="CDD" id="cd21117">
    <property type="entry name" value="Twitch_MoaA"/>
    <property type="match status" value="1"/>
</dbReference>